<gene>
    <name evidence="8" type="primary">sigC</name>
    <name evidence="8" type="ORF">ERS852392_03286</name>
</gene>
<dbReference type="PANTHER" id="PTHR43133:SF8">
    <property type="entry name" value="RNA POLYMERASE SIGMA FACTOR HI_1459-RELATED"/>
    <property type="match status" value="1"/>
</dbReference>
<evidence type="ECO:0000259" key="7">
    <source>
        <dbReference type="Pfam" id="PF08281"/>
    </source>
</evidence>
<dbReference type="InterPro" id="IPR013324">
    <property type="entry name" value="RNA_pol_sigma_r3/r4-like"/>
</dbReference>
<feature type="domain" description="RNA polymerase sigma factor 70 region 4 type 2" evidence="7">
    <location>
        <begin position="118"/>
        <end position="162"/>
    </location>
</feature>
<keyword evidence="3" id="KW-0731">Sigma factor</keyword>
<evidence type="ECO:0000313" key="9">
    <source>
        <dbReference type="Proteomes" id="UP000095395"/>
    </source>
</evidence>
<dbReference type="Gene3D" id="1.10.10.10">
    <property type="entry name" value="Winged helix-like DNA-binding domain superfamily/Winged helix DNA-binding domain"/>
    <property type="match status" value="1"/>
</dbReference>
<dbReference type="Pfam" id="PF08281">
    <property type="entry name" value="Sigma70_r4_2"/>
    <property type="match status" value="1"/>
</dbReference>
<evidence type="ECO:0000256" key="4">
    <source>
        <dbReference type="ARBA" id="ARBA00023125"/>
    </source>
</evidence>
<proteinExistence type="inferred from homology"/>
<dbReference type="SUPFAM" id="SSF88659">
    <property type="entry name" value="Sigma3 and sigma4 domains of RNA polymerase sigma factors"/>
    <property type="match status" value="1"/>
</dbReference>
<organism evidence="8 9">
    <name type="scientific">Roseburia inulinivorans</name>
    <dbReference type="NCBI Taxonomy" id="360807"/>
    <lineage>
        <taxon>Bacteria</taxon>
        <taxon>Bacillati</taxon>
        <taxon>Bacillota</taxon>
        <taxon>Clostridia</taxon>
        <taxon>Lachnospirales</taxon>
        <taxon>Lachnospiraceae</taxon>
        <taxon>Roseburia</taxon>
    </lineage>
</organism>
<keyword evidence="2" id="KW-0805">Transcription regulation</keyword>
<dbReference type="InterPro" id="IPR007627">
    <property type="entry name" value="RNA_pol_sigma70_r2"/>
</dbReference>
<evidence type="ECO:0000256" key="2">
    <source>
        <dbReference type="ARBA" id="ARBA00023015"/>
    </source>
</evidence>
<dbReference type="GO" id="GO:0006352">
    <property type="term" value="P:DNA-templated transcription initiation"/>
    <property type="evidence" value="ECO:0007669"/>
    <property type="project" value="InterPro"/>
</dbReference>
<evidence type="ECO:0000313" key="8">
    <source>
        <dbReference type="EMBL" id="CUO47497.1"/>
    </source>
</evidence>
<evidence type="ECO:0000259" key="6">
    <source>
        <dbReference type="Pfam" id="PF04542"/>
    </source>
</evidence>
<dbReference type="InterPro" id="IPR039425">
    <property type="entry name" value="RNA_pol_sigma-70-like"/>
</dbReference>
<evidence type="ECO:0000256" key="3">
    <source>
        <dbReference type="ARBA" id="ARBA00023082"/>
    </source>
</evidence>
<dbReference type="AlphaFoldDB" id="A0A174FD50"/>
<dbReference type="NCBIfam" id="TIGR02937">
    <property type="entry name" value="sigma70-ECF"/>
    <property type="match status" value="1"/>
</dbReference>
<keyword evidence="5" id="KW-0804">Transcription</keyword>
<dbReference type="GO" id="GO:0003677">
    <property type="term" value="F:DNA binding"/>
    <property type="evidence" value="ECO:0007669"/>
    <property type="project" value="UniProtKB-KW"/>
</dbReference>
<accession>A0A174FD50</accession>
<dbReference type="RefSeq" id="WP_055303293.1">
    <property type="nucleotide sequence ID" value="NZ_CYYR01000034.1"/>
</dbReference>
<evidence type="ECO:0000256" key="5">
    <source>
        <dbReference type="ARBA" id="ARBA00023163"/>
    </source>
</evidence>
<dbReference type="SUPFAM" id="SSF88946">
    <property type="entry name" value="Sigma2 domain of RNA polymerase sigma factors"/>
    <property type="match status" value="1"/>
</dbReference>
<dbReference type="Gene3D" id="1.10.1740.10">
    <property type="match status" value="1"/>
</dbReference>
<dbReference type="GO" id="GO:0016987">
    <property type="term" value="F:sigma factor activity"/>
    <property type="evidence" value="ECO:0007669"/>
    <property type="project" value="UniProtKB-KW"/>
</dbReference>
<dbReference type="InterPro" id="IPR036388">
    <property type="entry name" value="WH-like_DNA-bd_sf"/>
</dbReference>
<reference evidence="8 9" key="1">
    <citation type="submission" date="2015-09" db="EMBL/GenBank/DDBJ databases">
        <authorList>
            <consortium name="Pathogen Informatics"/>
        </authorList>
    </citation>
    <scope>NUCLEOTIDE SEQUENCE [LARGE SCALE GENOMIC DNA]</scope>
    <source>
        <strain evidence="8 9">2789STDY5608835</strain>
    </source>
</reference>
<comment type="similarity">
    <text evidence="1">Belongs to the sigma-70 factor family. ECF subfamily.</text>
</comment>
<protein>
    <submittedName>
        <fullName evidence="8">Probable RNA polymerase sigma-C factor</fullName>
    </submittedName>
</protein>
<feature type="domain" description="RNA polymerase sigma-70 region 2" evidence="6">
    <location>
        <begin position="22"/>
        <end position="86"/>
    </location>
</feature>
<dbReference type="EMBL" id="CYYR01000034">
    <property type="protein sequence ID" value="CUO47497.1"/>
    <property type="molecule type" value="Genomic_DNA"/>
</dbReference>
<dbReference type="InterPro" id="IPR013249">
    <property type="entry name" value="RNA_pol_sigma70_r4_t2"/>
</dbReference>
<keyword evidence="4" id="KW-0238">DNA-binding</keyword>
<sequence>MLSDDELVEQILLGNENAAEELIKRYYTSILRYCRWHCSNLEKAEDLTQETFLKLFKNLSGYKGKKKFKAYLYTIANHLCIDESRKVEFSPLEDEENIVHEYNDIVRLEDRAEISYFLNFLSSEQMEAVILRFGEQLSFGEIAKVMGCNMRTAQSRVRNALKIMRKEQENER</sequence>
<dbReference type="Proteomes" id="UP000095395">
    <property type="component" value="Unassembled WGS sequence"/>
</dbReference>
<evidence type="ECO:0000256" key="1">
    <source>
        <dbReference type="ARBA" id="ARBA00010641"/>
    </source>
</evidence>
<dbReference type="Pfam" id="PF04542">
    <property type="entry name" value="Sigma70_r2"/>
    <property type="match status" value="1"/>
</dbReference>
<dbReference type="InterPro" id="IPR013325">
    <property type="entry name" value="RNA_pol_sigma_r2"/>
</dbReference>
<name>A0A174FD50_9FIRM</name>
<dbReference type="InterPro" id="IPR014284">
    <property type="entry name" value="RNA_pol_sigma-70_dom"/>
</dbReference>
<dbReference type="PANTHER" id="PTHR43133">
    <property type="entry name" value="RNA POLYMERASE ECF-TYPE SIGMA FACTO"/>
    <property type="match status" value="1"/>
</dbReference>